<proteinExistence type="predicted"/>
<dbReference type="EMBL" id="OR148986">
    <property type="protein sequence ID" value="WNL48691.1"/>
    <property type="molecule type" value="Genomic_DNA"/>
</dbReference>
<organism evidence="1">
    <name type="scientific">Caudovirus D_HF5_2C</name>
    <dbReference type="NCBI Taxonomy" id="3071196"/>
    <lineage>
        <taxon>Viruses</taxon>
        <taxon>Duplodnaviria</taxon>
        <taxon>Heunggongvirae</taxon>
        <taxon>Uroviricota</taxon>
        <taxon>Caudoviricetes</taxon>
    </lineage>
</organism>
<protein>
    <submittedName>
        <fullName evidence="1">Uncharacterized protein</fullName>
    </submittedName>
</protein>
<name>A0AA96J054_9CAUD</name>
<accession>A0AA96J054</accession>
<evidence type="ECO:0000313" key="1">
    <source>
        <dbReference type="EMBL" id="WNL48691.1"/>
    </source>
</evidence>
<sequence>MITTIKLEQMREAIESFIEISEFHFQAIETLLLLEGRGDRMDDLKVLIREIRGVINGAKDNLNSFNAVKLMLQIIEKNDHTLEDILGMKPEEYAPKLTVLRKALGSPK</sequence>
<reference evidence="1" key="1">
    <citation type="submission" date="2023-06" db="EMBL/GenBank/DDBJ databases">
        <title>Characterization of diverse anelloviruses, cressdnaviruses, and phages in the human oral virome in North Carolina.</title>
        <authorList>
            <person name="Paietta E.N."/>
            <person name="Kraberger S."/>
            <person name="Custer J.M."/>
            <person name="Vargas K.L."/>
            <person name="Epsy C."/>
            <person name="Ehmke E."/>
            <person name="Yoder A.D."/>
            <person name="Varsani A."/>
        </authorList>
    </citation>
    <scope>NUCLEOTIDE SEQUENCE</scope>
    <source>
        <strain evidence="1">D_HF5_2C</strain>
    </source>
</reference>